<dbReference type="HOGENOM" id="CLU_1743345_0_0_1"/>
<organism evidence="2">
    <name type="scientific">Oryza glumipatula</name>
    <dbReference type="NCBI Taxonomy" id="40148"/>
    <lineage>
        <taxon>Eukaryota</taxon>
        <taxon>Viridiplantae</taxon>
        <taxon>Streptophyta</taxon>
        <taxon>Embryophyta</taxon>
        <taxon>Tracheophyta</taxon>
        <taxon>Spermatophyta</taxon>
        <taxon>Magnoliopsida</taxon>
        <taxon>Liliopsida</taxon>
        <taxon>Poales</taxon>
        <taxon>Poaceae</taxon>
        <taxon>BOP clade</taxon>
        <taxon>Oryzoideae</taxon>
        <taxon>Oryzeae</taxon>
        <taxon>Oryzinae</taxon>
        <taxon>Oryza</taxon>
    </lineage>
</organism>
<reference evidence="2" key="1">
    <citation type="submission" date="2013-08" db="EMBL/GenBank/DDBJ databases">
        <title>Oryza genome evolution.</title>
        <authorList>
            <person name="Wing R.A."/>
            <person name="Panaud O."/>
            <person name="Oliveira A.C."/>
        </authorList>
    </citation>
    <scope>NUCLEOTIDE SEQUENCE</scope>
</reference>
<proteinExistence type="predicted"/>
<evidence type="ECO:0000313" key="2">
    <source>
        <dbReference type="EnsemblPlants" id="OGLUM01G04140.1"/>
    </source>
</evidence>
<reference evidence="2" key="3">
    <citation type="submission" date="2018-05" db="EMBL/GenBank/DDBJ databases">
        <title>OgluRS3 (Oryza glumaepatula Reference Sequence Version 3).</title>
        <authorList>
            <person name="Zhang J."/>
            <person name="Kudrna D."/>
            <person name="Lee S."/>
            <person name="Talag J."/>
            <person name="Welchert J."/>
            <person name="Wing R.A."/>
        </authorList>
    </citation>
    <scope>NUCLEOTIDE SEQUENCE [LARGE SCALE GENOMIC DNA]</scope>
</reference>
<accession>A0A0D9Y3I8</accession>
<evidence type="ECO:0000256" key="1">
    <source>
        <dbReference type="SAM" id="MobiDB-lite"/>
    </source>
</evidence>
<dbReference type="Gramene" id="OGLUM01G04140.1">
    <property type="protein sequence ID" value="OGLUM01G04140.1"/>
    <property type="gene ID" value="OGLUM01G04140"/>
</dbReference>
<feature type="compositionally biased region" description="Acidic residues" evidence="1">
    <location>
        <begin position="141"/>
        <end position="150"/>
    </location>
</feature>
<dbReference type="EnsemblPlants" id="OGLUM01G04140.1">
    <property type="protein sequence ID" value="OGLUM01G04140.1"/>
    <property type="gene ID" value="OGLUM01G04140"/>
</dbReference>
<reference evidence="2" key="2">
    <citation type="submission" date="2015-04" db="UniProtKB">
        <authorList>
            <consortium name="EnsemblPlants"/>
        </authorList>
    </citation>
    <scope>IDENTIFICATION</scope>
</reference>
<evidence type="ECO:0000313" key="3">
    <source>
        <dbReference type="Proteomes" id="UP000026961"/>
    </source>
</evidence>
<keyword evidence="3" id="KW-1185">Reference proteome</keyword>
<feature type="region of interest" description="Disordered" evidence="1">
    <location>
        <begin position="129"/>
        <end position="150"/>
    </location>
</feature>
<dbReference type="AlphaFoldDB" id="A0A0D9Y3I8"/>
<name>A0A0D9Y3I8_9ORYZ</name>
<sequence length="150" mass="16101">MESDTKRAPTVLSFSSPRSASAGIALYSAPTVPGAAELPPAAISTAPCSTPRLQPRFCAIAAETPWPPSAWLPPSQPRSGWQGRRRLLIFTAHWSNGTGYRSTRQPDAGSWTSSGQSYANRFNTVRKSKDANCRGISPESSFDEISNDSS</sequence>
<protein>
    <submittedName>
        <fullName evidence="2">Uncharacterized protein</fullName>
    </submittedName>
</protein>
<dbReference type="Proteomes" id="UP000026961">
    <property type="component" value="Chromosome 1"/>
</dbReference>